<evidence type="ECO:0000313" key="1">
    <source>
        <dbReference type="EMBL" id="ADV60802.1"/>
    </source>
</evidence>
<dbReference type="Proteomes" id="UP000008631">
    <property type="component" value="Chromosome"/>
</dbReference>
<protein>
    <submittedName>
        <fullName evidence="1">Uncharacterized protein</fullName>
    </submittedName>
</protein>
<keyword evidence="2" id="KW-1185">Reference proteome</keyword>
<reference key="1">
    <citation type="submission" date="2010-11" db="EMBL/GenBank/DDBJ databases">
        <title>The complete sequence of chromosome of Isophaera pallida ATCC 43644.</title>
        <authorList>
            <consortium name="US DOE Joint Genome Institute (JGI-PGF)"/>
            <person name="Lucas S."/>
            <person name="Copeland A."/>
            <person name="Lapidus A."/>
            <person name="Bruce D."/>
            <person name="Goodwin L."/>
            <person name="Pitluck S."/>
            <person name="Kyrpides N."/>
            <person name="Mavromatis K."/>
            <person name="Pagani I."/>
            <person name="Ivanova N."/>
            <person name="Saunders E."/>
            <person name="Brettin T."/>
            <person name="Detter J.C."/>
            <person name="Han C."/>
            <person name="Tapia R."/>
            <person name="Land M."/>
            <person name="Hauser L."/>
            <person name="Markowitz V."/>
            <person name="Cheng J.-F."/>
            <person name="Hugenholtz P."/>
            <person name="Woyke T."/>
            <person name="Wu D."/>
            <person name="Eisen J.A."/>
        </authorList>
    </citation>
    <scope>NUCLEOTIDE SEQUENCE</scope>
    <source>
        <strain>ATCC 43644</strain>
    </source>
</reference>
<dbReference type="HOGENOM" id="CLU_3252690_0_0_0"/>
<dbReference type="KEGG" id="ipa:Isop_0205"/>
<dbReference type="AlphaFoldDB" id="E8QWB5"/>
<reference evidence="1 2" key="2">
    <citation type="journal article" date="2011" name="Stand. Genomic Sci.">
        <title>Complete genome sequence of Isosphaera pallida type strain (IS1B).</title>
        <authorList>
            <consortium name="US DOE Joint Genome Institute (JGI-PGF)"/>
            <person name="Goker M."/>
            <person name="Cleland D."/>
            <person name="Saunders E."/>
            <person name="Lapidus A."/>
            <person name="Nolan M."/>
            <person name="Lucas S."/>
            <person name="Hammon N."/>
            <person name="Deshpande S."/>
            <person name="Cheng J.F."/>
            <person name="Tapia R."/>
            <person name="Han C."/>
            <person name="Goodwin L."/>
            <person name="Pitluck S."/>
            <person name="Liolios K."/>
            <person name="Pagani I."/>
            <person name="Ivanova N."/>
            <person name="Mavromatis K."/>
            <person name="Pati A."/>
            <person name="Chen A."/>
            <person name="Palaniappan K."/>
            <person name="Land M."/>
            <person name="Hauser L."/>
            <person name="Chang Y.J."/>
            <person name="Jeffries C.D."/>
            <person name="Detter J.C."/>
            <person name="Beck B."/>
            <person name="Woyke T."/>
            <person name="Bristow J."/>
            <person name="Eisen J.A."/>
            <person name="Markowitz V."/>
            <person name="Hugenholtz P."/>
            <person name="Kyrpides N.C."/>
            <person name="Klenk H.P."/>
        </authorList>
    </citation>
    <scope>NUCLEOTIDE SEQUENCE [LARGE SCALE GENOMIC DNA]</scope>
    <source>
        <strain evidence="2">ATCC 43644 / DSM 9630 / IS1B</strain>
    </source>
</reference>
<dbReference type="InParanoid" id="E8QWB5"/>
<proteinExistence type="predicted"/>
<accession>E8QWB5</accession>
<sequence>MTFGTHAPFHLKDAKWAFKVTTFFQTMEIFRVDQKQVRRRGG</sequence>
<name>E8QWB5_ISOPI</name>
<evidence type="ECO:0000313" key="2">
    <source>
        <dbReference type="Proteomes" id="UP000008631"/>
    </source>
</evidence>
<dbReference type="EMBL" id="CP002353">
    <property type="protein sequence ID" value="ADV60802.1"/>
    <property type="molecule type" value="Genomic_DNA"/>
</dbReference>
<gene>
    <name evidence="1" type="ordered locus">Isop_0205</name>
</gene>
<organism evidence="1 2">
    <name type="scientific">Isosphaera pallida (strain ATCC 43644 / DSM 9630 / IS1B)</name>
    <dbReference type="NCBI Taxonomy" id="575540"/>
    <lineage>
        <taxon>Bacteria</taxon>
        <taxon>Pseudomonadati</taxon>
        <taxon>Planctomycetota</taxon>
        <taxon>Planctomycetia</taxon>
        <taxon>Isosphaerales</taxon>
        <taxon>Isosphaeraceae</taxon>
        <taxon>Isosphaera</taxon>
    </lineage>
</organism>